<feature type="region of interest" description="Disordered" evidence="2">
    <location>
        <begin position="366"/>
        <end position="437"/>
    </location>
</feature>
<dbReference type="EMBL" id="MU857630">
    <property type="protein sequence ID" value="KAK4248910.1"/>
    <property type="molecule type" value="Genomic_DNA"/>
</dbReference>
<dbReference type="Proteomes" id="UP001303647">
    <property type="component" value="Unassembled WGS sequence"/>
</dbReference>
<accession>A0AAN7CV64</accession>
<keyword evidence="1" id="KW-0175">Coiled coil</keyword>
<feature type="compositionally biased region" description="Low complexity" evidence="2">
    <location>
        <begin position="396"/>
        <end position="429"/>
    </location>
</feature>
<evidence type="ECO:0000313" key="4">
    <source>
        <dbReference type="Proteomes" id="UP001303647"/>
    </source>
</evidence>
<sequence>MALPSPSDPEQANMAVQAVKTLRGSLMNGGIEIYVALADENAKLKEMNEKLNGDVESLTRQIANMVHALSSRRKLTNHNRSAKLNKLFSSVKALAEAHFGSLPSEVRSNPALWDNFRGHSAVKKIIPLPMSDSAVAKQMRIGAFLAVLASELERHLFHPTYLLSDGTELNNLLDDAVKDYPEEEANARAALLRLGERSPERINSVLTSRILAVMRRVIEHVLDLIPEGSKSAFERELKDFCKAAAEQWTFIQRLDARIDLEYVIGHARPLFSDRSDHSSPDTGHNGKHRPNGTSNQAANNNKSSNSNGKKPATAAPQSDNTATTALTGIEAVVVWPDFYDYISDETLVQGYLLTAGQLSAAKAEEKALQQPSADRRRRSRTSRTLSFSGAGNRPDLGLNLNGQAAAAQNGAVASSSVSGSSSASFLSRSSGGGRKVA</sequence>
<feature type="coiled-coil region" evidence="1">
    <location>
        <begin position="34"/>
        <end position="68"/>
    </location>
</feature>
<feature type="compositionally biased region" description="Low complexity" evidence="2">
    <location>
        <begin position="294"/>
        <end position="312"/>
    </location>
</feature>
<protein>
    <submittedName>
        <fullName evidence="3">Uncharacterized protein</fullName>
    </submittedName>
</protein>
<name>A0AAN7CV64_9PEZI</name>
<evidence type="ECO:0000256" key="1">
    <source>
        <dbReference type="SAM" id="Coils"/>
    </source>
</evidence>
<evidence type="ECO:0000256" key="2">
    <source>
        <dbReference type="SAM" id="MobiDB-lite"/>
    </source>
</evidence>
<feature type="region of interest" description="Disordered" evidence="2">
    <location>
        <begin position="271"/>
        <end position="319"/>
    </location>
</feature>
<proteinExistence type="predicted"/>
<gene>
    <name evidence="3" type="ORF">C7999DRAFT_13140</name>
</gene>
<reference evidence="3" key="1">
    <citation type="journal article" date="2023" name="Mol. Phylogenet. Evol.">
        <title>Genome-scale phylogeny and comparative genomics of the fungal order Sordariales.</title>
        <authorList>
            <person name="Hensen N."/>
            <person name="Bonometti L."/>
            <person name="Westerberg I."/>
            <person name="Brannstrom I.O."/>
            <person name="Guillou S."/>
            <person name="Cros-Aarteil S."/>
            <person name="Calhoun S."/>
            <person name="Haridas S."/>
            <person name="Kuo A."/>
            <person name="Mondo S."/>
            <person name="Pangilinan J."/>
            <person name="Riley R."/>
            <person name="LaButti K."/>
            <person name="Andreopoulos B."/>
            <person name="Lipzen A."/>
            <person name="Chen C."/>
            <person name="Yan M."/>
            <person name="Daum C."/>
            <person name="Ng V."/>
            <person name="Clum A."/>
            <person name="Steindorff A."/>
            <person name="Ohm R.A."/>
            <person name="Martin F."/>
            <person name="Silar P."/>
            <person name="Natvig D.O."/>
            <person name="Lalanne C."/>
            <person name="Gautier V."/>
            <person name="Ament-Velasquez S.L."/>
            <person name="Kruys A."/>
            <person name="Hutchinson M.I."/>
            <person name="Powell A.J."/>
            <person name="Barry K."/>
            <person name="Miller A.N."/>
            <person name="Grigoriev I.V."/>
            <person name="Debuchy R."/>
            <person name="Gladieux P."/>
            <person name="Hiltunen Thoren M."/>
            <person name="Johannesson H."/>
        </authorList>
    </citation>
    <scope>NUCLEOTIDE SEQUENCE</scope>
    <source>
        <strain evidence="3">CBS 359.72</strain>
    </source>
</reference>
<keyword evidence="4" id="KW-1185">Reference proteome</keyword>
<reference evidence="3" key="2">
    <citation type="submission" date="2023-05" db="EMBL/GenBank/DDBJ databases">
        <authorList>
            <consortium name="Lawrence Berkeley National Laboratory"/>
            <person name="Steindorff A."/>
            <person name="Hensen N."/>
            <person name="Bonometti L."/>
            <person name="Westerberg I."/>
            <person name="Brannstrom I.O."/>
            <person name="Guillou S."/>
            <person name="Cros-Aarteil S."/>
            <person name="Calhoun S."/>
            <person name="Haridas S."/>
            <person name="Kuo A."/>
            <person name="Mondo S."/>
            <person name="Pangilinan J."/>
            <person name="Riley R."/>
            <person name="Labutti K."/>
            <person name="Andreopoulos B."/>
            <person name="Lipzen A."/>
            <person name="Chen C."/>
            <person name="Yanf M."/>
            <person name="Daum C."/>
            <person name="Ng V."/>
            <person name="Clum A."/>
            <person name="Ohm R."/>
            <person name="Martin F."/>
            <person name="Silar P."/>
            <person name="Natvig D."/>
            <person name="Lalanne C."/>
            <person name="Gautier V."/>
            <person name="Ament-Velasquez S.L."/>
            <person name="Kruys A."/>
            <person name="Hutchinson M.I."/>
            <person name="Powell A.J."/>
            <person name="Barry K."/>
            <person name="Miller A.N."/>
            <person name="Grigoriev I.V."/>
            <person name="Debuchy R."/>
            <person name="Gladieux P."/>
            <person name="Thoren M.H."/>
            <person name="Johannesson H."/>
        </authorList>
    </citation>
    <scope>NUCLEOTIDE SEQUENCE</scope>
    <source>
        <strain evidence="3">CBS 359.72</strain>
    </source>
</reference>
<organism evidence="3 4">
    <name type="scientific">Corynascus novoguineensis</name>
    <dbReference type="NCBI Taxonomy" id="1126955"/>
    <lineage>
        <taxon>Eukaryota</taxon>
        <taxon>Fungi</taxon>
        <taxon>Dikarya</taxon>
        <taxon>Ascomycota</taxon>
        <taxon>Pezizomycotina</taxon>
        <taxon>Sordariomycetes</taxon>
        <taxon>Sordariomycetidae</taxon>
        <taxon>Sordariales</taxon>
        <taxon>Chaetomiaceae</taxon>
        <taxon>Corynascus</taxon>
    </lineage>
</organism>
<dbReference type="AlphaFoldDB" id="A0AAN7CV64"/>
<comment type="caution">
    <text evidence="3">The sequence shown here is derived from an EMBL/GenBank/DDBJ whole genome shotgun (WGS) entry which is preliminary data.</text>
</comment>
<evidence type="ECO:0000313" key="3">
    <source>
        <dbReference type="EMBL" id="KAK4248910.1"/>
    </source>
</evidence>